<evidence type="ECO:0000313" key="2">
    <source>
        <dbReference type="EMBL" id="AUZ86715.1"/>
    </source>
</evidence>
<proteinExistence type="predicted"/>
<dbReference type="CDD" id="cd12108">
    <property type="entry name" value="Hr-like"/>
    <property type="match status" value="1"/>
</dbReference>
<organism evidence="2 3">
    <name type="scientific">Arthrobacter agilis</name>
    <dbReference type="NCBI Taxonomy" id="37921"/>
    <lineage>
        <taxon>Bacteria</taxon>
        <taxon>Bacillati</taxon>
        <taxon>Actinomycetota</taxon>
        <taxon>Actinomycetes</taxon>
        <taxon>Micrococcales</taxon>
        <taxon>Micrococcaceae</taxon>
        <taxon>Arthrobacter</taxon>
    </lineage>
</organism>
<dbReference type="InterPro" id="IPR012312">
    <property type="entry name" value="Hemerythrin-like"/>
</dbReference>
<dbReference type="Pfam" id="PF01814">
    <property type="entry name" value="Hemerythrin"/>
    <property type="match status" value="1"/>
</dbReference>
<accession>A0A2L0UBT5</accession>
<dbReference type="AlphaFoldDB" id="A0A2L0UBT5"/>
<gene>
    <name evidence="2" type="ORF">CVO76_02965</name>
</gene>
<protein>
    <submittedName>
        <fullName evidence="2">Hemerythrin</fullName>
    </submittedName>
</protein>
<feature type="domain" description="Hemerythrin-like" evidence="1">
    <location>
        <begin position="58"/>
        <end position="159"/>
    </location>
</feature>
<evidence type="ECO:0000313" key="3">
    <source>
        <dbReference type="Proteomes" id="UP000239187"/>
    </source>
</evidence>
<name>A0A2L0UBT5_9MICC</name>
<dbReference type="Proteomes" id="UP000239187">
    <property type="component" value="Chromosome"/>
</dbReference>
<evidence type="ECO:0000259" key="1">
    <source>
        <dbReference type="Pfam" id="PF01814"/>
    </source>
</evidence>
<dbReference type="EMBL" id="CP024915">
    <property type="protein sequence ID" value="AUZ86715.1"/>
    <property type="molecule type" value="Genomic_DNA"/>
</dbReference>
<dbReference type="Gene3D" id="1.20.120.520">
    <property type="entry name" value="nmb1532 protein domain like"/>
    <property type="match status" value="1"/>
</dbReference>
<reference evidence="2 3" key="1">
    <citation type="submission" date="2017-11" db="EMBL/GenBank/DDBJ databases">
        <title>Draft genome of Arthrobacter agilis strain UMCV2, a plant growth-promoting rhizobacterium and biocontrol capacity of phytopathogenic fungi.</title>
        <authorList>
            <person name="Martinez-Camara R."/>
            <person name="Santoyo G."/>
            <person name="Moreno-Hagelsieb G."/>
            <person name="Valencia-Cantero E."/>
        </authorList>
    </citation>
    <scope>NUCLEOTIDE SEQUENCE [LARGE SCALE GENOMIC DNA]</scope>
    <source>
        <strain evidence="2 3">UMCV2</strain>
    </source>
</reference>
<dbReference type="RefSeq" id="WP_208740614.1">
    <property type="nucleotide sequence ID" value="NZ_CP024915.1"/>
</dbReference>
<sequence>MTDFFTMRPGETAAPVPSGPVLCTGSASMRRIHRFFLWAYGEAPGLVRFVEPGDTARAAYVGEVLGNFDKVLHVHHEGEDLLMYPRLAERAPGCALHIEQMLAQHRQVTQRLESIEPVRLRWMETADEGVRADLADRYEELSTVLQVHLRREVTEVMPAVDRVMTEKEGKEIGKHGVETFDKKFLVGYLGMVLATNPPGEREEFFKEIPPPVRLAYRLVGRRLYRKQYATLFPGRVIPDTL</sequence>